<reference evidence="11" key="1">
    <citation type="submission" date="2022-11" db="EMBL/GenBank/DDBJ databases">
        <title>Complete genome sequence of Methanogenium organophilum DSM 3596.</title>
        <authorList>
            <person name="Chen S.-C."/>
            <person name="Lai S.-J."/>
            <person name="You Y.-T."/>
        </authorList>
    </citation>
    <scope>NUCLEOTIDE SEQUENCE</scope>
    <source>
        <strain evidence="11">DSM 3596</strain>
    </source>
</reference>
<dbReference type="NCBIfam" id="TIGR00379">
    <property type="entry name" value="cobB"/>
    <property type="match status" value="1"/>
</dbReference>
<gene>
    <name evidence="8" type="primary">cbiA</name>
    <name evidence="8" type="synonym">cfbB</name>
    <name evidence="11" type="ORF">OU421_02400</name>
</gene>
<dbReference type="SUPFAM" id="SSF52317">
    <property type="entry name" value="Class I glutamine amidotransferase-like"/>
    <property type="match status" value="1"/>
</dbReference>
<keyword evidence="5 8" id="KW-0067">ATP-binding</keyword>
<comment type="pathway">
    <text evidence="8">Cofactor biosynthesis; adenosylcobalamin biosynthesis; cob(II)yrinate a,c-diamide from sirohydrochlorin (anaerobic route): step 10/10.</text>
</comment>
<organism evidence="11 12">
    <name type="scientific">Methanogenium organophilum</name>
    <dbReference type="NCBI Taxonomy" id="2199"/>
    <lineage>
        <taxon>Archaea</taxon>
        <taxon>Methanobacteriati</taxon>
        <taxon>Methanobacteriota</taxon>
        <taxon>Stenosarchaea group</taxon>
        <taxon>Methanomicrobia</taxon>
        <taxon>Methanomicrobiales</taxon>
        <taxon>Methanomicrobiaceae</taxon>
        <taxon>Methanogenium</taxon>
    </lineage>
</organism>
<feature type="domain" description="CobB/CobQ-like glutamine amidotransferase" evidence="10">
    <location>
        <begin position="238"/>
        <end position="426"/>
    </location>
</feature>
<evidence type="ECO:0000256" key="6">
    <source>
        <dbReference type="ARBA" id="ARBA00022842"/>
    </source>
</evidence>
<keyword evidence="4 8" id="KW-0547">Nucleotide-binding</keyword>
<dbReference type="SUPFAM" id="SSF52540">
    <property type="entry name" value="P-loop containing nucleoside triphosphate hydrolases"/>
    <property type="match status" value="1"/>
</dbReference>
<dbReference type="NCBIfam" id="NF002204">
    <property type="entry name" value="PRK01077.1"/>
    <property type="match status" value="1"/>
</dbReference>
<feature type="active site" description="Nucleophile" evidence="8">
    <location>
        <position position="318"/>
    </location>
</feature>
<dbReference type="KEGG" id="mou:OU421_02400"/>
<evidence type="ECO:0000256" key="1">
    <source>
        <dbReference type="ARBA" id="ARBA00001946"/>
    </source>
</evidence>
<comment type="cofactor">
    <cofactor evidence="1 8">
        <name>Mg(2+)</name>
        <dbReference type="ChEBI" id="CHEBI:18420"/>
    </cofactor>
</comment>
<proteinExistence type="inferred from homology"/>
<dbReference type="Proteomes" id="UP001163096">
    <property type="component" value="Chromosome"/>
</dbReference>
<dbReference type="EMBL" id="CP113361">
    <property type="protein sequence ID" value="WAI01744.1"/>
    <property type="molecule type" value="Genomic_DNA"/>
</dbReference>
<dbReference type="PANTHER" id="PTHR43873">
    <property type="entry name" value="COBYRINATE A,C-DIAMIDE SYNTHASE"/>
    <property type="match status" value="1"/>
</dbReference>
<comment type="catalytic activity">
    <reaction evidence="8">
        <text>cob(II)yrinate + 2 L-glutamine + 2 ATP + 2 H2O = cob(II)yrinate a,c diamide + 2 L-glutamate + 2 ADP + 2 phosphate + 2 H(+)</text>
        <dbReference type="Rhea" id="RHEA:26289"/>
        <dbReference type="ChEBI" id="CHEBI:15377"/>
        <dbReference type="ChEBI" id="CHEBI:15378"/>
        <dbReference type="ChEBI" id="CHEBI:29985"/>
        <dbReference type="ChEBI" id="CHEBI:30616"/>
        <dbReference type="ChEBI" id="CHEBI:43474"/>
        <dbReference type="ChEBI" id="CHEBI:58359"/>
        <dbReference type="ChEBI" id="CHEBI:58537"/>
        <dbReference type="ChEBI" id="CHEBI:58894"/>
        <dbReference type="ChEBI" id="CHEBI:456216"/>
        <dbReference type="EC" id="6.3.5.11"/>
    </reaction>
</comment>
<dbReference type="GO" id="GO:0015948">
    <property type="term" value="P:methanogenesis"/>
    <property type="evidence" value="ECO:0007669"/>
    <property type="project" value="UniProtKB-KW"/>
</dbReference>
<dbReference type="GO" id="GO:0042242">
    <property type="term" value="F:cobyrinic acid a,c-diamide synthase activity"/>
    <property type="evidence" value="ECO:0007669"/>
    <property type="project" value="UniProtKB-UniRule"/>
</dbReference>
<dbReference type="InterPro" id="IPR027417">
    <property type="entry name" value="P-loop_NTPase"/>
</dbReference>
<accession>A0A9X9S4E8</accession>
<dbReference type="InterPro" id="IPR029062">
    <property type="entry name" value="Class_I_gatase-like"/>
</dbReference>
<dbReference type="InterPro" id="IPR011698">
    <property type="entry name" value="GATase_3"/>
</dbReference>
<keyword evidence="8" id="KW-0484">Methanogenesis</keyword>
<evidence type="ECO:0000256" key="5">
    <source>
        <dbReference type="ARBA" id="ARBA00022840"/>
    </source>
</evidence>
<dbReference type="InterPro" id="IPR004484">
    <property type="entry name" value="CbiA/CobB_synth"/>
</dbReference>
<feature type="domain" description="CobQ/CobB/MinD/ParA nucleotide binding" evidence="9">
    <location>
        <begin position="5"/>
        <end position="178"/>
    </location>
</feature>
<dbReference type="GO" id="GO:0005524">
    <property type="term" value="F:ATP binding"/>
    <property type="evidence" value="ECO:0007669"/>
    <property type="project" value="UniProtKB-UniRule"/>
</dbReference>
<dbReference type="EC" id="6.3.5.11" evidence="8"/>
<evidence type="ECO:0000259" key="10">
    <source>
        <dbReference type="Pfam" id="PF07685"/>
    </source>
</evidence>
<dbReference type="GeneID" id="76833916"/>
<comment type="catalytic activity">
    <reaction evidence="8">
        <text>Ni-sirohydrochlorin + 2 L-glutamine + 2 ATP + 2 H2O = Ni-sirohydrochlorin a,c-diamide + 2 L-glutamate + 2 ADP + 2 phosphate + 2 H(+)</text>
        <dbReference type="Rhea" id="RHEA:52896"/>
        <dbReference type="ChEBI" id="CHEBI:15377"/>
        <dbReference type="ChEBI" id="CHEBI:15378"/>
        <dbReference type="ChEBI" id="CHEBI:29985"/>
        <dbReference type="ChEBI" id="CHEBI:30616"/>
        <dbReference type="ChEBI" id="CHEBI:43474"/>
        <dbReference type="ChEBI" id="CHEBI:58359"/>
        <dbReference type="ChEBI" id="CHEBI:136841"/>
        <dbReference type="ChEBI" id="CHEBI:136887"/>
        <dbReference type="ChEBI" id="CHEBI:456216"/>
        <dbReference type="EC" id="6.3.5.12"/>
    </reaction>
</comment>
<keyword evidence="12" id="KW-1185">Reference proteome</keyword>
<dbReference type="Pfam" id="PF01656">
    <property type="entry name" value="CbiA"/>
    <property type="match status" value="1"/>
</dbReference>
<keyword evidence="2 8" id="KW-0169">Cobalamin biosynthesis</keyword>
<name>A0A9X9S4E8_METOG</name>
<evidence type="ECO:0000256" key="4">
    <source>
        <dbReference type="ARBA" id="ARBA00022741"/>
    </source>
</evidence>
<evidence type="ECO:0000256" key="2">
    <source>
        <dbReference type="ARBA" id="ARBA00022573"/>
    </source>
</evidence>
<comment type="miscellaneous">
    <text evidence="8">The a and c carboxylates of cobyrinate and Ni-sirohydrochlorin are activated for nucleophilic attack via formation of a phosphorylated intermediate by ATP. CbiA catalyzes first the amidation of the c-carboxylate, and then that of the a-carboxylate.</text>
</comment>
<dbReference type="CDD" id="cd05388">
    <property type="entry name" value="CobB_N"/>
    <property type="match status" value="1"/>
</dbReference>
<evidence type="ECO:0000313" key="11">
    <source>
        <dbReference type="EMBL" id="WAI01744.1"/>
    </source>
</evidence>
<dbReference type="EC" id="6.3.5.12" evidence="8"/>
<dbReference type="PROSITE" id="PS51274">
    <property type="entry name" value="GATASE_COBBQ"/>
    <property type="match status" value="1"/>
</dbReference>
<dbReference type="Gene3D" id="3.40.50.880">
    <property type="match status" value="1"/>
</dbReference>
<protein>
    <recommendedName>
        <fullName evidence="8">Cobyrinate a,c-diamide synthase</fullName>
        <ecNumber evidence="8">6.3.5.11</ecNumber>
    </recommendedName>
    <alternativeName>
        <fullName evidence="8">Cobyrinic acid a,c-diamide synthetase</fullName>
    </alternativeName>
    <alternativeName>
        <fullName evidence="8">Ni-sirohydrochlorin a,c-diamide synthase</fullName>
        <ecNumber evidence="8">6.3.5.12</ecNumber>
    </alternativeName>
    <alternativeName>
        <fullName evidence="8">Ni-sirohydrochlorin a,c-diamide synthetase</fullName>
    </alternativeName>
</protein>
<dbReference type="HAMAP" id="MF_00027">
    <property type="entry name" value="CobB_CbiA"/>
    <property type="match status" value="1"/>
</dbReference>
<evidence type="ECO:0000256" key="3">
    <source>
        <dbReference type="ARBA" id="ARBA00022598"/>
    </source>
</evidence>
<dbReference type="InterPro" id="IPR002586">
    <property type="entry name" value="CobQ/CobB/MinD/ParA_Nub-bd_dom"/>
</dbReference>
<comment type="domain">
    <text evidence="8">Comprises of two domains. The C-terminal domain contains the binding site for glutamine and catalyzes the hydrolysis of this substrate to glutamate and ammonia. The N-terminal domain is anticipated to bind ATP, and cobyrinate or Ni-sirohydrochlorin, and catalyzes the ultimate synthesis of the diamide product. The ammonia produced via the glutaminase domain is probably translocated to the adjacent domain via a molecular tunnel, where it reacts with an activated intermediate.</text>
</comment>
<dbReference type="PANTHER" id="PTHR43873:SF1">
    <property type="entry name" value="COBYRINATE A,C-DIAMIDE SYNTHASE"/>
    <property type="match status" value="1"/>
</dbReference>
<keyword evidence="7 8" id="KW-0315">Glutamine amidotransferase</keyword>
<dbReference type="AlphaFoldDB" id="A0A9X9S4E8"/>
<evidence type="ECO:0000256" key="8">
    <source>
        <dbReference type="HAMAP-Rule" id="MF_00027"/>
    </source>
</evidence>
<comment type="similarity">
    <text evidence="8">Belongs to the CobB/CbiA family.</text>
</comment>
<dbReference type="Gene3D" id="3.40.50.300">
    <property type="entry name" value="P-loop containing nucleotide triphosphate hydrolases"/>
    <property type="match status" value="2"/>
</dbReference>
<evidence type="ECO:0000313" key="12">
    <source>
        <dbReference type="Proteomes" id="UP001163096"/>
    </source>
</evidence>
<evidence type="ECO:0000259" key="9">
    <source>
        <dbReference type="Pfam" id="PF01656"/>
    </source>
</evidence>
<sequence>MIPTIIIAGTHSGCGKTTISGALMSALVKRGLIVQPFKVGPDFIDPTHHTAICGRQSRNLDPYMMGEDGVIDTFTRASAGADIAVIEGVMGLFDGLEGEDTGSTAHVAKILGCPVVLVVDAKGASRSVNAQVLGFATFDRNVNIGGAIFNRVGSKRHAAMIAVSLAAPAFGYVPWDREKSVESRHLGLQMAHETSSISEFRDILEENCDVDAIIGIAQSNFAVRDGEPDGALTAHAVRIGVAYDPAFNFYYADNFDRLRHAGAELVFFSPLTEHLPDVDALYFGGGYPELHRTELEQSPCRAEVKRAADRGLPIYAECGGLTYLTESIEMDGIRTKMCGVIPAETVKMGRFQALGYVDAACTAEDCLLPKGTSYRGHEFHYTKVDAAADVRFALELKRGRGIEDGKDGIYLQNVLAGYTHAYFTEKMASGLVHTIQSVQ</sequence>
<feature type="site" description="Increases nucleophilicity of active site Cys" evidence="8">
    <location>
        <position position="420"/>
    </location>
</feature>
<keyword evidence="6 8" id="KW-0460">Magnesium</keyword>
<evidence type="ECO:0000256" key="7">
    <source>
        <dbReference type="ARBA" id="ARBA00022962"/>
    </source>
</evidence>
<dbReference type="RefSeq" id="WP_268187010.1">
    <property type="nucleotide sequence ID" value="NZ_CP113361.1"/>
</dbReference>
<keyword evidence="3 8" id="KW-0436">Ligase</keyword>
<dbReference type="GO" id="GO:0009236">
    <property type="term" value="P:cobalamin biosynthetic process"/>
    <property type="evidence" value="ECO:0007669"/>
    <property type="project" value="UniProtKB-UniRule"/>
</dbReference>
<dbReference type="CDD" id="cd03130">
    <property type="entry name" value="GATase1_CobB"/>
    <property type="match status" value="1"/>
</dbReference>
<dbReference type="Pfam" id="PF07685">
    <property type="entry name" value="GATase_3"/>
    <property type="match status" value="1"/>
</dbReference>
<comment type="function">
    <text evidence="8">Catalyzes the ATP-dependent amidation of the two carboxylate groups at positions a and c of cobyrinate, using either L-glutamine or ammonia as the nitrogen source. Involved in the biosynthesis of the unique nickel-containing tetrapyrrole coenzyme F430, the prosthetic group of methyl-coenzyme M reductase (MCR), which plays a key role in methanogenesis and anaerobic methane oxidation. Catalyzes the ATP-dependent amidation of the two carboxylate groups at positions a and c of Ni-sirohydrochlorin, using L-glutamine or ammonia as the nitrogen source.</text>
</comment>